<evidence type="ECO:0000256" key="5">
    <source>
        <dbReference type="SAM" id="Phobius"/>
    </source>
</evidence>
<comment type="subcellular location">
    <subcellularLocation>
        <location evidence="1">Membrane</location>
        <topology evidence="1">Multi-pass membrane protein</topology>
    </subcellularLocation>
</comment>
<dbReference type="PANTHER" id="PTHR10846:SF8">
    <property type="entry name" value="INNER MEMBRANE PROTEIN YRBG"/>
    <property type="match status" value="1"/>
</dbReference>
<dbReference type="Proteomes" id="UP000192656">
    <property type="component" value="Unassembled WGS sequence"/>
</dbReference>
<feature type="transmembrane region" description="Helical" evidence="5">
    <location>
        <begin position="76"/>
        <end position="99"/>
    </location>
</feature>
<evidence type="ECO:0000256" key="2">
    <source>
        <dbReference type="ARBA" id="ARBA00022692"/>
    </source>
</evidence>
<dbReference type="InterPro" id="IPR004481">
    <property type="entry name" value="K/Na/Ca-exchanger"/>
</dbReference>
<feature type="transmembrane region" description="Helical" evidence="5">
    <location>
        <begin position="12"/>
        <end position="34"/>
    </location>
</feature>
<dbReference type="InterPro" id="IPR004837">
    <property type="entry name" value="NaCa_Exmemb"/>
</dbReference>
<dbReference type="AlphaFoldDB" id="A0A1W1YMX7"/>
<sequence length="343" mass="36051">MPDFSSLGLTFNIAIFLAAAAAIAFAGVKLSVIADELADRTGMGEIVAGALFVGASTSLPGAITSVSTAYQGFPELAIGNALGGLTAQTLFIAVADVFYRRANLEHAAATPVGLVQGILLNALLCLALIGSVTTGLTVFGMHPVSVILPIAYIFGLLMLRTIRKEEMWKAVETDETREEESDPSDSTDERSDKTLWLLFLLYAAITAIAGYAIGESSIAIVDETGVSQTLFGTTFTAIANSLPELVTAVAAVRIGAVSLAVGDIIGGNAFEVLFLSLADFVTPQSIYESVKPDDQATALFAMLMVTVVLLGMMKREKRGFLNIGFESTLVFVLYALSVAVIAF</sequence>
<keyword evidence="8" id="KW-1185">Reference proteome</keyword>
<protein>
    <submittedName>
        <fullName evidence="7">Cation:H+ antiporter</fullName>
    </submittedName>
</protein>
<evidence type="ECO:0000313" key="7">
    <source>
        <dbReference type="EMBL" id="SMC37509.1"/>
    </source>
</evidence>
<evidence type="ECO:0000256" key="1">
    <source>
        <dbReference type="ARBA" id="ARBA00004141"/>
    </source>
</evidence>
<dbReference type="SUPFAM" id="SSF103473">
    <property type="entry name" value="MFS general substrate transporter"/>
    <property type="match status" value="1"/>
</dbReference>
<dbReference type="OrthoDB" id="153124at2"/>
<dbReference type="InterPro" id="IPR036259">
    <property type="entry name" value="MFS_trans_sf"/>
</dbReference>
<dbReference type="STRING" id="937218.SAMN06297251_101490"/>
<dbReference type="RefSeq" id="WP_084408355.1">
    <property type="nucleotide sequence ID" value="NZ_FWXR01000001.1"/>
</dbReference>
<feature type="transmembrane region" description="Helical" evidence="5">
    <location>
        <begin position="46"/>
        <end position="70"/>
    </location>
</feature>
<feature type="transmembrane region" description="Helical" evidence="5">
    <location>
        <begin position="138"/>
        <end position="159"/>
    </location>
</feature>
<dbReference type="Gene3D" id="1.20.1420.30">
    <property type="entry name" value="NCX, central ion-binding region"/>
    <property type="match status" value="1"/>
</dbReference>
<evidence type="ECO:0000259" key="6">
    <source>
        <dbReference type="Pfam" id="PF01699"/>
    </source>
</evidence>
<evidence type="ECO:0000256" key="4">
    <source>
        <dbReference type="ARBA" id="ARBA00023136"/>
    </source>
</evidence>
<dbReference type="EMBL" id="FWXR01000001">
    <property type="protein sequence ID" value="SMC37509.1"/>
    <property type="molecule type" value="Genomic_DNA"/>
</dbReference>
<feature type="transmembrane region" description="Helical" evidence="5">
    <location>
        <begin position="320"/>
        <end position="342"/>
    </location>
</feature>
<feature type="transmembrane region" description="Helical" evidence="5">
    <location>
        <begin position="111"/>
        <end position="132"/>
    </location>
</feature>
<feature type="transmembrane region" description="Helical" evidence="5">
    <location>
        <begin position="296"/>
        <end position="313"/>
    </location>
</feature>
<proteinExistence type="predicted"/>
<gene>
    <name evidence="7" type="ORF">SAMN06297251_101490</name>
</gene>
<evidence type="ECO:0000313" key="8">
    <source>
        <dbReference type="Proteomes" id="UP000192656"/>
    </source>
</evidence>
<dbReference type="GO" id="GO:0006874">
    <property type="term" value="P:intracellular calcium ion homeostasis"/>
    <property type="evidence" value="ECO:0007669"/>
    <property type="project" value="TreeGrafter"/>
</dbReference>
<organism evidence="7 8">
    <name type="scientific">Fulvimarina manganoxydans</name>
    <dbReference type="NCBI Taxonomy" id="937218"/>
    <lineage>
        <taxon>Bacteria</taxon>
        <taxon>Pseudomonadati</taxon>
        <taxon>Pseudomonadota</taxon>
        <taxon>Alphaproteobacteria</taxon>
        <taxon>Hyphomicrobiales</taxon>
        <taxon>Aurantimonadaceae</taxon>
        <taxon>Fulvimarina</taxon>
    </lineage>
</organism>
<dbReference type="PANTHER" id="PTHR10846">
    <property type="entry name" value="SODIUM/POTASSIUM/CALCIUM EXCHANGER"/>
    <property type="match status" value="1"/>
</dbReference>
<accession>A0A1W1YMX7</accession>
<dbReference type="GO" id="GO:0005262">
    <property type="term" value="F:calcium channel activity"/>
    <property type="evidence" value="ECO:0007669"/>
    <property type="project" value="TreeGrafter"/>
</dbReference>
<reference evidence="7 8" key="1">
    <citation type="submission" date="2017-04" db="EMBL/GenBank/DDBJ databases">
        <authorList>
            <person name="Afonso C.L."/>
            <person name="Miller P.J."/>
            <person name="Scott M.A."/>
            <person name="Spackman E."/>
            <person name="Goraichik I."/>
            <person name="Dimitrov K.M."/>
            <person name="Suarez D.L."/>
            <person name="Swayne D.E."/>
        </authorList>
    </citation>
    <scope>NUCLEOTIDE SEQUENCE [LARGE SCALE GENOMIC DNA]</scope>
    <source>
        <strain evidence="7 8">CGMCC 1.10972</strain>
    </source>
</reference>
<dbReference type="GO" id="GO:0005886">
    <property type="term" value="C:plasma membrane"/>
    <property type="evidence" value="ECO:0007669"/>
    <property type="project" value="TreeGrafter"/>
</dbReference>
<feature type="domain" description="Sodium/calcium exchanger membrane region" evidence="6">
    <location>
        <begin position="195"/>
        <end position="341"/>
    </location>
</feature>
<name>A0A1W1YMX7_9HYPH</name>
<keyword evidence="4 5" id="KW-0472">Membrane</keyword>
<keyword evidence="3 5" id="KW-1133">Transmembrane helix</keyword>
<evidence type="ECO:0000256" key="3">
    <source>
        <dbReference type="ARBA" id="ARBA00022989"/>
    </source>
</evidence>
<feature type="domain" description="Sodium/calcium exchanger membrane region" evidence="6">
    <location>
        <begin position="13"/>
        <end position="154"/>
    </location>
</feature>
<keyword evidence="2 5" id="KW-0812">Transmembrane</keyword>
<dbReference type="Pfam" id="PF01699">
    <property type="entry name" value="Na_Ca_ex"/>
    <property type="match status" value="2"/>
</dbReference>
<feature type="transmembrane region" description="Helical" evidence="5">
    <location>
        <begin position="195"/>
        <end position="213"/>
    </location>
</feature>
<dbReference type="GO" id="GO:0008273">
    <property type="term" value="F:calcium, potassium:sodium antiporter activity"/>
    <property type="evidence" value="ECO:0007669"/>
    <property type="project" value="TreeGrafter"/>
</dbReference>
<dbReference type="InterPro" id="IPR044880">
    <property type="entry name" value="NCX_ion-bd_dom_sf"/>
</dbReference>